<dbReference type="GO" id="GO:0006310">
    <property type="term" value="P:DNA recombination"/>
    <property type="evidence" value="ECO:0007669"/>
    <property type="project" value="InterPro"/>
</dbReference>
<dbReference type="RefSeq" id="WP_124975201.1">
    <property type="nucleotide sequence ID" value="NZ_BFFP01000006.1"/>
</dbReference>
<dbReference type="SUPFAM" id="SSF64182">
    <property type="entry name" value="DHH phosphoesterases"/>
    <property type="match status" value="1"/>
</dbReference>
<evidence type="ECO:0000256" key="4">
    <source>
        <dbReference type="ARBA" id="ARBA00022801"/>
    </source>
</evidence>
<keyword evidence="4" id="KW-0378">Hydrolase</keyword>
<reference evidence="10 11" key="1">
    <citation type="journal article" date="2019" name="Int. J. Syst. Evol. Microbiol.">
        <title>Lactobacillus salitolerans sp. nov., a novel lactic acid bacterium isolated from spent mushroom substrates.</title>
        <authorList>
            <person name="Tohno M."/>
            <person name="Tanizawa Y."/>
            <person name="Kojima Y."/>
            <person name="Sakamoto M."/>
            <person name="Nakamura Y."/>
            <person name="Ohkuma M."/>
            <person name="Kobayashi H."/>
        </authorList>
    </citation>
    <scope>NUCLEOTIDE SEQUENCE [LARGE SCALE GENOMIC DNA]</scope>
    <source>
        <strain evidence="10 11">YK43</strain>
    </source>
</reference>
<comment type="similarity">
    <text evidence="1">Belongs to the RecJ family.</text>
</comment>
<evidence type="ECO:0000313" key="11">
    <source>
        <dbReference type="Proteomes" id="UP000286848"/>
    </source>
</evidence>
<dbReference type="InterPro" id="IPR001667">
    <property type="entry name" value="DDH_dom"/>
</dbReference>
<protein>
    <recommendedName>
        <fullName evidence="2">Single-stranded-DNA-specific exonuclease RecJ</fullName>
    </recommendedName>
</protein>
<dbReference type="InterPro" id="IPR018779">
    <property type="entry name" value="RecJ_C"/>
</dbReference>
<dbReference type="PANTHER" id="PTHR30255:SF2">
    <property type="entry name" value="SINGLE-STRANDED-DNA-SPECIFIC EXONUCLEASE RECJ"/>
    <property type="match status" value="1"/>
</dbReference>
<feature type="domain" description="RecJ OB" evidence="9">
    <location>
        <begin position="456"/>
        <end position="563"/>
    </location>
</feature>
<dbReference type="GO" id="GO:0008409">
    <property type="term" value="F:5'-3' exonuclease activity"/>
    <property type="evidence" value="ECO:0007669"/>
    <property type="project" value="InterPro"/>
</dbReference>
<evidence type="ECO:0000256" key="3">
    <source>
        <dbReference type="ARBA" id="ARBA00022722"/>
    </source>
</evidence>
<feature type="domain" description="DDH" evidence="6">
    <location>
        <begin position="83"/>
        <end position="227"/>
    </location>
</feature>
<dbReference type="InterPro" id="IPR004610">
    <property type="entry name" value="RecJ"/>
</dbReference>
<dbReference type="NCBIfam" id="TIGR00644">
    <property type="entry name" value="recJ"/>
    <property type="match status" value="1"/>
</dbReference>
<keyword evidence="5 10" id="KW-0269">Exonuclease</keyword>
<dbReference type="AlphaFoldDB" id="A0A401IRE8"/>
<dbReference type="InterPro" id="IPR041122">
    <property type="entry name" value="RecJ_OB"/>
</dbReference>
<evidence type="ECO:0000313" key="10">
    <source>
        <dbReference type="EMBL" id="GBG94101.1"/>
    </source>
</evidence>
<evidence type="ECO:0000256" key="2">
    <source>
        <dbReference type="ARBA" id="ARBA00019841"/>
    </source>
</evidence>
<dbReference type="GO" id="GO:0006281">
    <property type="term" value="P:DNA repair"/>
    <property type="evidence" value="ECO:0007669"/>
    <property type="project" value="InterPro"/>
</dbReference>
<proteinExistence type="inferred from homology"/>
<dbReference type="Pfam" id="PF01368">
    <property type="entry name" value="DHH"/>
    <property type="match status" value="1"/>
</dbReference>
<dbReference type="InterPro" id="IPR051673">
    <property type="entry name" value="SSDNA_exonuclease_RecJ"/>
</dbReference>
<evidence type="ECO:0000259" key="9">
    <source>
        <dbReference type="Pfam" id="PF17768"/>
    </source>
</evidence>
<dbReference type="Proteomes" id="UP000286848">
    <property type="component" value="Unassembled WGS sequence"/>
</dbReference>
<dbReference type="Gene3D" id="3.90.1640.30">
    <property type="match status" value="1"/>
</dbReference>
<keyword evidence="3" id="KW-0540">Nuclease</keyword>
<comment type="caution">
    <text evidence="10">The sequence shown here is derived from an EMBL/GenBank/DDBJ whole genome shotgun (WGS) entry which is preliminary data.</text>
</comment>
<dbReference type="Pfam" id="PF17768">
    <property type="entry name" value="RecJ_OB"/>
    <property type="match status" value="1"/>
</dbReference>
<dbReference type="GO" id="GO:0003676">
    <property type="term" value="F:nucleic acid binding"/>
    <property type="evidence" value="ECO:0007669"/>
    <property type="project" value="InterPro"/>
</dbReference>
<gene>
    <name evidence="10" type="primary">recJ</name>
    <name evidence="10" type="ORF">LFYK43_05600</name>
</gene>
<dbReference type="OrthoDB" id="9809852at2"/>
<evidence type="ECO:0000256" key="1">
    <source>
        <dbReference type="ARBA" id="ARBA00005915"/>
    </source>
</evidence>
<dbReference type="PANTHER" id="PTHR30255">
    <property type="entry name" value="SINGLE-STRANDED-DNA-SPECIFIC EXONUCLEASE RECJ"/>
    <property type="match status" value="1"/>
</dbReference>
<evidence type="ECO:0000259" key="6">
    <source>
        <dbReference type="Pfam" id="PF01368"/>
    </source>
</evidence>
<dbReference type="EMBL" id="BFFP01000006">
    <property type="protein sequence ID" value="GBG94101.1"/>
    <property type="molecule type" value="Genomic_DNA"/>
</dbReference>
<name>A0A401IRE8_9LACO</name>
<evidence type="ECO:0000256" key="5">
    <source>
        <dbReference type="ARBA" id="ARBA00022839"/>
    </source>
</evidence>
<sequence>MFESQKQWNFVKNAEPAKVKQLVEQTNEPQLAVAILAARGYDTPEKIKQFLHPQLEMLNDPFLLHDMEKACERIKKAIMLGEKIVVYGDYDADGLTSTSIMYEALLQLGGDVKYYIPDRFTDGYGPNQTVYQKLIEDGAGLIVTVDNGVSGTEAVNYAQDHGVDVVITDHHELPQELPRAYAIVHPRHPEQKYPFPDLSGAGVAFKTATALLEEVPQEMLDLAAIGTVADVVSLTGENRVLVSLGLQVLQQTERIGLLDLYKKAGVDQKTISAETIGFALAPRLNALGRLKKGAPGVELLTTFDESRAGELAEQVQQLNIQRQELVGQITLEALEQLHEEQDSHLVNLIVGEGWHEGVLGIVASRIVDATGKPTLILSVDPKTGLAKGSGRSIEAFDLFKALDGHRDQLISFGGHHMACGLTIKQENRSTVQKILDQEAGQQNVENAPLPSLDIAGKVELGRLSLDDLKILSALEPFGEGNKRPVFKFTKYQIDTAKPMGKENNHLRLLLRSSAGQQIAAVFFGIGAEKLSEILQSPNDLEFVGYPTENVWQGRSSVQIRIVDLKLTQSQPTLQVIDQRIKKLTVDLFQQPGTYAFFEKKIMAQVKRYLPSEAKAIILPETKGVQTNDLFLVDCPKDLRDLQKSLGHVQAKRIHMLFYHQYDLAEIGMPKRAEFAALYRFVIAHKGLDFKSNLDAMAKYLKLSKELMIFMFQVFFEVGFVKIENGLITGVPAAHRVDLKETSSYHSRKLQVRTQEILLHSKSADLVKWVQKQTG</sequence>
<dbReference type="InterPro" id="IPR003156">
    <property type="entry name" value="DHHA1_dom"/>
</dbReference>
<evidence type="ECO:0000259" key="7">
    <source>
        <dbReference type="Pfam" id="PF02272"/>
    </source>
</evidence>
<dbReference type="Gene3D" id="3.10.310.30">
    <property type="match status" value="1"/>
</dbReference>
<feature type="domain" description="Single-stranded-DNA-specific exonuclease RecJ C-terminal" evidence="8">
    <location>
        <begin position="574"/>
        <end position="769"/>
    </location>
</feature>
<accession>A0A401IRE8</accession>
<feature type="domain" description="DHHA1" evidence="7">
    <location>
        <begin position="348"/>
        <end position="438"/>
    </location>
</feature>
<organism evidence="10 11">
    <name type="scientific">Ligilactobacillus salitolerans</name>
    <dbReference type="NCBI Taxonomy" id="1808352"/>
    <lineage>
        <taxon>Bacteria</taxon>
        <taxon>Bacillati</taxon>
        <taxon>Bacillota</taxon>
        <taxon>Bacilli</taxon>
        <taxon>Lactobacillales</taxon>
        <taxon>Lactobacillaceae</taxon>
        <taxon>Ligilactobacillus</taxon>
    </lineage>
</organism>
<keyword evidence="11" id="KW-1185">Reference proteome</keyword>
<dbReference type="InterPro" id="IPR038763">
    <property type="entry name" value="DHH_sf"/>
</dbReference>
<evidence type="ECO:0000259" key="8">
    <source>
        <dbReference type="Pfam" id="PF10141"/>
    </source>
</evidence>
<dbReference type="Pfam" id="PF10141">
    <property type="entry name" value="ssDNA-exonuc_C"/>
    <property type="match status" value="1"/>
</dbReference>
<dbReference type="Pfam" id="PF02272">
    <property type="entry name" value="DHHA1"/>
    <property type="match status" value="1"/>
</dbReference>